<dbReference type="Gene3D" id="3.10.20.90">
    <property type="entry name" value="Phosphatidylinositol 3-kinase Catalytic Subunit, Chain A, domain 1"/>
    <property type="match status" value="1"/>
</dbReference>
<dbReference type="GO" id="GO:0005737">
    <property type="term" value="C:cytoplasm"/>
    <property type="evidence" value="ECO:0007669"/>
    <property type="project" value="TreeGrafter"/>
</dbReference>
<feature type="compositionally biased region" description="Low complexity" evidence="2">
    <location>
        <begin position="272"/>
        <end position="291"/>
    </location>
</feature>
<dbReference type="InterPro" id="IPR003103">
    <property type="entry name" value="BAG_domain"/>
</dbReference>
<organism evidence="5 6">
    <name type="scientific">Ensete ventricosum</name>
    <name type="common">Abyssinian banana</name>
    <name type="synonym">Musa ensete</name>
    <dbReference type="NCBI Taxonomy" id="4639"/>
    <lineage>
        <taxon>Eukaryota</taxon>
        <taxon>Viridiplantae</taxon>
        <taxon>Streptophyta</taxon>
        <taxon>Embryophyta</taxon>
        <taxon>Tracheophyta</taxon>
        <taxon>Spermatophyta</taxon>
        <taxon>Magnoliopsida</taxon>
        <taxon>Liliopsida</taxon>
        <taxon>Zingiberales</taxon>
        <taxon>Musaceae</taxon>
        <taxon>Ensete</taxon>
    </lineage>
</organism>
<dbReference type="SUPFAM" id="SSF63491">
    <property type="entry name" value="BAG domain"/>
    <property type="match status" value="1"/>
</dbReference>
<gene>
    <name evidence="5" type="ORF">OPV22_024992</name>
</gene>
<dbReference type="InterPro" id="IPR036533">
    <property type="entry name" value="BAG_dom_sf"/>
</dbReference>
<keyword evidence="6" id="KW-1185">Reference proteome</keyword>
<dbReference type="AlphaFoldDB" id="A0AAV8QBS2"/>
<dbReference type="EMBL" id="JAQQAF010000007">
    <property type="protein sequence ID" value="KAJ8470649.1"/>
    <property type="molecule type" value="Genomic_DNA"/>
</dbReference>
<proteinExistence type="predicted"/>
<evidence type="ECO:0000259" key="4">
    <source>
        <dbReference type="PROSITE" id="PS51035"/>
    </source>
</evidence>
<dbReference type="GO" id="GO:0000774">
    <property type="term" value="F:adenyl-nucleotide exchange factor activity"/>
    <property type="evidence" value="ECO:0007669"/>
    <property type="project" value="TreeGrafter"/>
</dbReference>
<dbReference type="Pfam" id="PF00240">
    <property type="entry name" value="ubiquitin"/>
    <property type="match status" value="1"/>
</dbReference>
<dbReference type="GO" id="GO:0050821">
    <property type="term" value="P:protein stabilization"/>
    <property type="evidence" value="ECO:0007669"/>
    <property type="project" value="TreeGrafter"/>
</dbReference>
<evidence type="ECO:0000313" key="6">
    <source>
        <dbReference type="Proteomes" id="UP001222027"/>
    </source>
</evidence>
<evidence type="ECO:0000256" key="1">
    <source>
        <dbReference type="ARBA" id="ARBA00023186"/>
    </source>
</evidence>
<evidence type="ECO:0000313" key="5">
    <source>
        <dbReference type="EMBL" id="KAJ8470649.1"/>
    </source>
</evidence>
<dbReference type="Proteomes" id="UP001222027">
    <property type="component" value="Unassembled WGS sequence"/>
</dbReference>
<comment type="caution">
    <text evidence="5">The sequence shown here is derived from an EMBL/GenBank/DDBJ whole genome shotgun (WGS) entry which is preliminary data.</text>
</comment>
<feature type="region of interest" description="Disordered" evidence="2">
    <location>
        <begin position="225"/>
        <end position="291"/>
    </location>
</feature>
<keyword evidence="1" id="KW-0143">Chaperone</keyword>
<dbReference type="PROSITE" id="PS50053">
    <property type="entry name" value="UBIQUITIN_2"/>
    <property type="match status" value="1"/>
</dbReference>
<dbReference type="PROSITE" id="PS51035">
    <property type="entry name" value="BAG"/>
    <property type="match status" value="1"/>
</dbReference>
<evidence type="ECO:0000259" key="3">
    <source>
        <dbReference type="PROSITE" id="PS50053"/>
    </source>
</evidence>
<accession>A0AAV8QBS2</accession>
<protein>
    <recommendedName>
        <fullName evidence="7">BAG domain-containing protein</fullName>
    </recommendedName>
</protein>
<dbReference type="PANTHER" id="PTHR12329">
    <property type="entry name" value="BCL2-ASSOCIATED ATHANOGENE"/>
    <property type="match status" value="1"/>
</dbReference>
<evidence type="ECO:0008006" key="7">
    <source>
        <dbReference type="Google" id="ProtNLM"/>
    </source>
</evidence>
<dbReference type="Gene3D" id="1.20.58.120">
    <property type="entry name" value="BAG domain"/>
    <property type="match status" value="1"/>
</dbReference>
<dbReference type="InterPro" id="IPR000626">
    <property type="entry name" value="Ubiquitin-like_dom"/>
</dbReference>
<feature type="region of interest" description="Disordered" evidence="2">
    <location>
        <begin position="312"/>
        <end position="334"/>
    </location>
</feature>
<dbReference type="InterPro" id="IPR029071">
    <property type="entry name" value="Ubiquitin-like_domsf"/>
</dbReference>
<name>A0AAV8QBS2_ENSVE</name>
<feature type="domain" description="BAG" evidence="4">
    <location>
        <begin position="144"/>
        <end position="222"/>
    </location>
</feature>
<sequence>MRPRRAAAAFSPIKESPAAEKVAEWEVRPGGLLVQKRDPDADAAAAPVPTIRVKVKYGAVYHEAYVSSQATFGELKKVLSARTGLHPLDMKLLYKDKERESTAFLDTAGVKDKSKVVLVEDPTAQAKRLLEVRKADKMEKATKSISAVSLEVDRLASKVSALDAIVSKGGRVAETDVTNLIESFMNELIKLDAIVADGDVKLQRRMQIKRVQRFVETLDAIEIKNAMPRANGGPPGKEQPQWPHQKSHQPHHHQQQMQQRRDTQNPVRPQHHPQMQQKKMHLQQPQNGLPQQPAVVTTNWETFDSLFMPSTATATPTSAASSTPHATKLDWELF</sequence>
<dbReference type="GO" id="GO:0051087">
    <property type="term" value="F:protein-folding chaperone binding"/>
    <property type="evidence" value="ECO:0007669"/>
    <property type="project" value="InterPro"/>
</dbReference>
<dbReference type="InterPro" id="IPR039773">
    <property type="entry name" value="BAG_chaperone_regulator"/>
</dbReference>
<evidence type="ECO:0000256" key="2">
    <source>
        <dbReference type="SAM" id="MobiDB-lite"/>
    </source>
</evidence>
<feature type="domain" description="Ubiquitin-like" evidence="3">
    <location>
        <begin position="49"/>
        <end position="119"/>
    </location>
</feature>
<dbReference type="SMART" id="SM00264">
    <property type="entry name" value="BAG"/>
    <property type="match status" value="1"/>
</dbReference>
<feature type="compositionally biased region" description="Basic residues" evidence="2">
    <location>
        <begin position="245"/>
        <end position="254"/>
    </location>
</feature>
<dbReference type="PANTHER" id="PTHR12329:SF11">
    <property type="entry name" value="BAG FAMILY MOLECULAR CHAPERONE REGULATOR 1"/>
    <property type="match status" value="1"/>
</dbReference>
<feature type="compositionally biased region" description="Low complexity" evidence="2">
    <location>
        <begin position="312"/>
        <end position="326"/>
    </location>
</feature>
<dbReference type="SUPFAM" id="SSF54236">
    <property type="entry name" value="Ubiquitin-like"/>
    <property type="match status" value="1"/>
</dbReference>
<reference evidence="5 6" key="1">
    <citation type="submission" date="2022-12" db="EMBL/GenBank/DDBJ databases">
        <title>Chromosome-scale assembly of the Ensete ventricosum genome.</title>
        <authorList>
            <person name="Dussert Y."/>
            <person name="Stocks J."/>
            <person name="Wendawek A."/>
            <person name="Woldeyes F."/>
            <person name="Nichols R.A."/>
            <person name="Borrell J.S."/>
        </authorList>
    </citation>
    <scope>NUCLEOTIDE SEQUENCE [LARGE SCALE GENOMIC DNA]</scope>
    <source>
        <strain evidence="6">cv. Maze</strain>
        <tissue evidence="5">Seeds</tissue>
    </source>
</reference>
<dbReference type="Pfam" id="PF02179">
    <property type="entry name" value="BAG"/>
    <property type="match status" value="1"/>
</dbReference>